<dbReference type="Pfam" id="PF02269">
    <property type="entry name" value="TFIID-18kDa"/>
    <property type="match status" value="1"/>
</dbReference>
<keyword evidence="3" id="KW-0804">Transcription</keyword>
<keyword evidence="4" id="KW-0539">Nucleus</keyword>
<dbReference type="Gene3D" id="1.10.20.10">
    <property type="entry name" value="Histone, subunit A"/>
    <property type="match status" value="1"/>
</dbReference>
<dbReference type="GO" id="GO:0006366">
    <property type="term" value="P:transcription by RNA polymerase II"/>
    <property type="evidence" value="ECO:0007669"/>
    <property type="project" value="InterPro"/>
</dbReference>
<reference evidence="8 9" key="1">
    <citation type="journal article" date="2024" name="Nat. Commun.">
        <title>Phylogenomics reveals the evolutionary origins of lichenization in chlorophyte algae.</title>
        <authorList>
            <person name="Puginier C."/>
            <person name="Libourel C."/>
            <person name="Otte J."/>
            <person name="Skaloud P."/>
            <person name="Haon M."/>
            <person name="Grisel S."/>
            <person name="Petersen M."/>
            <person name="Berrin J.G."/>
            <person name="Delaux P.M."/>
            <person name="Dal Grande F."/>
            <person name="Keller J."/>
        </authorList>
    </citation>
    <scope>NUCLEOTIDE SEQUENCE [LARGE SCALE GENOMIC DNA]</scope>
    <source>
        <strain evidence="8 9">SAG 2145</strain>
    </source>
</reference>
<dbReference type="EMBL" id="JALJOS010000031">
    <property type="protein sequence ID" value="KAK9822522.1"/>
    <property type="molecule type" value="Genomic_DNA"/>
</dbReference>
<accession>A0AAW1QM55</accession>
<comment type="similarity">
    <text evidence="5">Belongs to the TAF13 family.</text>
</comment>
<evidence type="ECO:0000256" key="6">
    <source>
        <dbReference type="ARBA" id="ARBA00040136"/>
    </source>
</evidence>
<keyword evidence="9" id="KW-1185">Reference proteome</keyword>
<name>A0AAW1QM55_9CHLO</name>
<evidence type="ECO:0000256" key="2">
    <source>
        <dbReference type="ARBA" id="ARBA00023015"/>
    </source>
</evidence>
<sequence>MAKSEGGRGRGKGGPGKAGRGRGSGPGNKAGEGPGRKKKAAAGGAAAEADKNPLKTTRGLFASDLCPMMYGHGDVEHPLQETVDVVEDVLVEYVVELARKAAGDKPTITAQDMMWVLRKDRTKLDRGKELLAKKKEIDMARKLMADNPAEGMNEDACDSSPSKNRASPRRHQQLIIEVKFSTSAANSYASLNKARLVVSYGKKPRNVELFAEDRTLLGLCVEKQLAAFKGGNWYIEWIDRFDHRLNQTCIILPFQWSFPASVASDVPEVATLRLFAQRAKAIK</sequence>
<gene>
    <name evidence="8" type="ORF">WJX74_000677</name>
</gene>
<comment type="caution">
    <text evidence="8">The sequence shown here is derived from an EMBL/GenBank/DDBJ whole genome shotgun (WGS) entry which is preliminary data.</text>
</comment>
<feature type="compositionally biased region" description="Gly residues" evidence="7">
    <location>
        <begin position="12"/>
        <end position="33"/>
    </location>
</feature>
<evidence type="ECO:0000313" key="9">
    <source>
        <dbReference type="Proteomes" id="UP001438707"/>
    </source>
</evidence>
<evidence type="ECO:0000256" key="3">
    <source>
        <dbReference type="ARBA" id="ARBA00023163"/>
    </source>
</evidence>
<dbReference type="GO" id="GO:0005634">
    <property type="term" value="C:nucleus"/>
    <property type="evidence" value="ECO:0007669"/>
    <property type="project" value="UniProtKB-SubCell"/>
</dbReference>
<protein>
    <recommendedName>
        <fullName evidence="6">Transcription initiation factor TFIID subunit 13</fullName>
    </recommendedName>
</protein>
<dbReference type="GO" id="GO:0046982">
    <property type="term" value="F:protein heterodimerization activity"/>
    <property type="evidence" value="ECO:0007669"/>
    <property type="project" value="InterPro"/>
</dbReference>
<dbReference type="PANTHER" id="PTHR11380:SF5">
    <property type="entry name" value="TRANSCRIPTION INITIATION FACTOR TFIID SUBUNIT 13"/>
    <property type="match status" value="1"/>
</dbReference>
<feature type="region of interest" description="Disordered" evidence="7">
    <location>
        <begin position="148"/>
        <end position="168"/>
    </location>
</feature>
<feature type="region of interest" description="Disordered" evidence="7">
    <location>
        <begin position="1"/>
        <end position="51"/>
    </location>
</feature>
<dbReference type="SUPFAM" id="SSF47113">
    <property type="entry name" value="Histone-fold"/>
    <property type="match status" value="1"/>
</dbReference>
<evidence type="ECO:0000256" key="5">
    <source>
        <dbReference type="ARBA" id="ARBA00038392"/>
    </source>
</evidence>
<evidence type="ECO:0000256" key="4">
    <source>
        <dbReference type="ARBA" id="ARBA00023242"/>
    </source>
</evidence>
<keyword evidence="2" id="KW-0805">Transcription regulation</keyword>
<proteinExistence type="inferred from homology"/>
<dbReference type="AlphaFoldDB" id="A0AAW1QM55"/>
<dbReference type="InterPro" id="IPR009072">
    <property type="entry name" value="Histone-fold"/>
</dbReference>
<organism evidence="8 9">
    <name type="scientific">Apatococcus lobatus</name>
    <dbReference type="NCBI Taxonomy" id="904363"/>
    <lineage>
        <taxon>Eukaryota</taxon>
        <taxon>Viridiplantae</taxon>
        <taxon>Chlorophyta</taxon>
        <taxon>core chlorophytes</taxon>
        <taxon>Trebouxiophyceae</taxon>
        <taxon>Chlorellales</taxon>
        <taxon>Chlorellaceae</taxon>
        <taxon>Apatococcus</taxon>
    </lineage>
</organism>
<evidence type="ECO:0000256" key="1">
    <source>
        <dbReference type="ARBA" id="ARBA00004123"/>
    </source>
</evidence>
<comment type="subcellular location">
    <subcellularLocation>
        <location evidence="1">Nucleus</location>
    </subcellularLocation>
</comment>
<dbReference type="PANTHER" id="PTHR11380">
    <property type="entry name" value="TRANSCRIPTION INITIATION FACTOR TFIID/SUPT3-RELATED"/>
    <property type="match status" value="1"/>
</dbReference>
<evidence type="ECO:0000256" key="7">
    <source>
        <dbReference type="SAM" id="MobiDB-lite"/>
    </source>
</evidence>
<dbReference type="InterPro" id="IPR003195">
    <property type="entry name" value="TFIID_TAF13"/>
</dbReference>
<evidence type="ECO:0000313" key="8">
    <source>
        <dbReference type="EMBL" id="KAK9822522.1"/>
    </source>
</evidence>
<dbReference type="Proteomes" id="UP001438707">
    <property type="component" value="Unassembled WGS sequence"/>
</dbReference>